<dbReference type="Gene3D" id="3.10.350.10">
    <property type="entry name" value="LysM domain"/>
    <property type="match status" value="1"/>
</dbReference>
<dbReference type="KEGG" id="lbt:AYR52_11685"/>
<name>A0A192H526_9LACO</name>
<accession>A0A192H526</accession>
<reference evidence="2 3" key="1">
    <citation type="submission" date="2016-03" db="EMBL/GenBank/DDBJ databases">
        <title>Pediococcus and Lactobacillus from brewery environment - whole genome sequencing and assembly.</title>
        <authorList>
            <person name="Behr J."/>
            <person name="Geissler A.J."/>
            <person name="Vogel R.F."/>
        </authorList>
    </citation>
    <scope>NUCLEOTIDE SEQUENCE [LARGE SCALE GENOMIC DNA]</scope>
    <source>
        <strain evidence="2 3">TMW 1.1989</strain>
    </source>
</reference>
<keyword evidence="1" id="KW-0732">Signal</keyword>
<dbReference type="Pfam" id="PF01476">
    <property type="entry name" value="LysM"/>
    <property type="match status" value="1"/>
</dbReference>
<dbReference type="Proteomes" id="UP000078582">
    <property type="component" value="Chromosome"/>
</dbReference>
<sequence length="217" mass="22573">MILLTTAGATGLLVGGVQAANAATVTAKAGDTVSGLAKQYGSTVDAIEKANNINSYTHLIFAGQSYNVPDSASQQAATTQQNTAAQQSTTAQATQQSTTTQAASQQTQNQQVAQVQQQATQAQAQQAAPAQQTQTQQTTSSVSGSDASAKAWIANKESGGSYSAQNGQYVGKYQLSSSYLGGDYSAANQERVANNYVTSRYGSWTGAQAFWQANGWY</sequence>
<evidence type="ECO:0000313" key="2">
    <source>
        <dbReference type="EMBL" id="ANK63485.1"/>
    </source>
</evidence>
<feature type="chain" id="PRO_5014254686" evidence="1">
    <location>
        <begin position="23"/>
        <end position="217"/>
    </location>
</feature>
<dbReference type="InterPro" id="IPR036779">
    <property type="entry name" value="LysM_dom_sf"/>
</dbReference>
<evidence type="ECO:0000313" key="3">
    <source>
        <dbReference type="Proteomes" id="UP000078582"/>
    </source>
</evidence>
<dbReference type="SMART" id="SM00257">
    <property type="entry name" value="LysM"/>
    <property type="match status" value="1"/>
</dbReference>
<dbReference type="PROSITE" id="PS51782">
    <property type="entry name" value="LYSM"/>
    <property type="match status" value="1"/>
</dbReference>
<keyword evidence="3" id="KW-1185">Reference proteome</keyword>
<organism evidence="2 3">
    <name type="scientific">Loigolactobacillus backii</name>
    <dbReference type="NCBI Taxonomy" id="375175"/>
    <lineage>
        <taxon>Bacteria</taxon>
        <taxon>Bacillati</taxon>
        <taxon>Bacillota</taxon>
        <taxon>Bacilli</taxon>
        <taxon>Lactobacillales</taxon>
        <taxon>Lactobacillaceae</taxon>
        <taxon>Loigolactobacillus</taxon>
    </lineage>
</organism>
<feature type="signal peptide" evidence="1">
    <location>
        <begin position="1"/>
        <end position="22"/>
    </location>
</feature>
<gene>
    <name evidence="2" type="ORF">AYR53_01635</name>
</gene>
<dbReference type="InterPro" id="IPR018392">
    <property type="entry name" value="LysM"/>
</dbReference>
<dbReference type="OrthoDB" id="117366at2"/>
<dbReference type="RefSeq" id="WP_068226298.1">
    <property type="nucleotide sequence ID" value="NZ_CP014623.1"/>
</dbReference>
<dbReference type="CDD" id="cd00118">
    <property type="entry name" value="LysM"/>
    <property type="match status" value="1"/>
</dbReference>
<protein>
    <submittedName>
        <fullName evidence="2">Peptidoglycan-binding protein LysM</fullName>
    </submittedName>
</protein>
<dbReference type="SUPFAM" id="SSF54106">
    <property type="entry name" value="LysM domain"/>
    <property type="match status" value="1"/>
</dbReference>
<dbReference type="STRING" id="375175.AYR53_01635"/>
<evidence type="ECO:0000256" key="1">
    <source>
        <dbReference type="SAM" id="SignalP"/>
    </source>
</evidence>
<proteinExistence type="predicted"/>
<dbReference type="AlphaFoldDB" id="A0A192H526"/>
<dbReference type="GeneID" id="42980938"/>
<dbReference type="EMBL" id="CP014873">
    <property type="protein sequence ID" value="ANK63485.1"/>
    <property type="molecule type" value="Genomic_DNA"/>
</dbReference>